<keyword evidence="7" id="KW-1185">Reference proteome</keyword>
<dbReference type="Pfam" id="PF03466">
    <property type="entry name" value="LysR_substrate"/>
    <property type="match status" value="1"/>
</dbReference>
<accession>A0A6N8IU06</accession>
<keyword evidence="4" id="KW-0804">Transcription</keyword>
<dbReference type="Gene3D" id="1.10.10.10">
    <property type="entry name" value="Winged helix-like DNA-binding domain superfamily/Winged helix DNA-binding domain"/>
    <property type="match status" value="1"/>
</dbReference>
<dbReference type="Proteomes" id="UP000469385">
    <property type="component" value="Unassembled WGS sequence"/>
</dbReference>
<reference evidence="6 7" key="1">
    <citation type="submission" date="2019-12" db="EMBL/GenBank/DDBJ databases">
        <authorList>
            <person name="Huq M.A."/>
        </authorList>
    </citation>
    <scope>NUCLEOTIDE SEQUENCE [LARGE SCALE GENOMIC DNA]</scope>
    <source>
        <strain evidence="6 7">MAH-25</strain>
    </source>
</reference>
<dbReference type="SUPFAM" id="SSF53850">
    <property type="entry name" value="Periplasmic binding protein-like II"/>
    <property type="match status" value="1"/>
</dbReference>
<dbReference type="SUPFAM" id="SSF46785">
    <property type="entry name" value="Winged helix' DNA-binding domain"/>
    <property type="match status" value="1"/>
</dbReference>
<dbReference type="PANTHER" id="PTHR30537">
    <property type="entry name" value="HTH-TYPE TRANSCRIPTIONAL REGULATOR"/>
    <property type="match status" value="1"/>
</dbReference>
<keyword evidence="2" id="KW-0805">Transcription regulation</keyword>
<dbReference type="InterPro" id="IPR036390">
    <property type="entry name" value="WH_DNA-bd_sf"/>
</dbReference>
<dbReference type="FunFam" id="1.10.10.10:FF:000001">
    <property type="entry name" value="LysR family transcriptional regulator"/>
    <property type="match status" value="1"/>
</dbReference>
<dbReference type="PANTHER" id="PTHR30537:SF5">
    <property type="entry name" value="HTH-TYPE TRANSCRIPTIONAL ACTIVATOR TTDR-RELATED"/>
    <property type="match status" value="1"/>
</dbReference>
<dbReference type="InterPro" id="IPR036388">
    <property type="entry name" value="WH-like_DNA-bd_sf"/>
</dbReference>
<dbReference type="Gene3D" id="3.40.190.290">
    <property type="match status" value="1"/>
</dbReference>
<dbReference type="Pfam" id="PF00126">
    <property type="entry name" value="HTH_1"/>
    <property type="match status" value="1"/>
</dbReference>
<name>A0A6N8IU06_9BURK</name>
<dbReference type="InterPro" id="IPR000847">
    <property type="entry name" value="LysR_HTH_N"/>
</dbReference>
<evidence type="ECO:0000256" key="2">
    <source>
        <dbReference type="ARBA" id="ARBA00023015"/>
    </source>
</evidence>
<evidence type="ECO:0000313" key="6">
    <source>
        <dbReference type="EMBL" id="MVQ29393.1"/>
    </source>
</evidence>
<dbReference type="PROSITE" id="PS50931">
    <property type="entry name" value="HTH_LYSR"/>
    <property type="match status" value="1"/>
</dbReference>
<sequence length="318" mass="34811">MDRLLSMRVFQRVADEGGFAAAARALELSPAAVTRLVADLEGHLQTRLLQRSTRRLSLTEAGQAYLERVRSILEEIDQADAVVSAHSSELAGMLRVHAPPVLATYIVAPLLAPFRERYPDIRLEVEVDAPAEPPVEAFDVTLVSSSNGLPPDVVVRKIVESESILVASPKYLARHGRPAGPQDLAEHNLLRVKMADQRADLWRMWSEEQPDDPVELELRPSLIANHTDTLLRAAIDGAGITSIAMDLAAAPLTRGELVRVLAPWTTGRRALYAALPSRKFTPRRTRVFLDFLVEQTRSRSGSALESCVGCAGPVRLAA</sequence>
<dbReference type="CDD" id="cd08422">
    <property type="entry name" value="PBP2_CrgA_like"/>
    <property type="match status" value="1"/>
</dbReference>
<comment type="caution">
    <text evidence="6">The sequence shown here is derived from an EMBL/GenBank/DDBJ whole genome shotgun (WGS) entry which is preliminary data.</text>
</comment>
<dbReference type="InterPro" id="IPR058163">
    <property type="entry name" value="LysR-type_TF_proteobact-type"/>
</dbReference>
<dbReference type="RefSeq" id="WP_157397401.1">
    <property type="nucleotide sequence ID" value="NZ_WSEL01000003.1"/>
</dbReference>
<protein>
    <submittedName>
        <fullName evidence="6">LysR family transcriptional regulator</fullName>
    </submittedName>
</protein>
<dbReference type="InterPro" id="IPR005119">
    <property type="entry name" value="LysR_subst-bd"/>
</dbReference>
<organism evidence="6 7">
    <name type="scientific">Ramlibacter pinisoli</name>
    <dbReference type="NCBI Taxonomy" id="2682844"/>
    <lineage>
        <taxon>Bacteria</taxon>
        <taxon>Pseudomonadati</taxon>
        <taxon>Pseudomonadota</taxon>
        <taxon>Betaproteobacteria</taxon>
        <taxon>Burkholderiales</taxon>
        <taxon>Comamonadaceae</taxon>
        <taxon>Ramlibacter</taxon>
    </lineage>
</organism>
<evidence type="ECO:0000259" key="5">
    <source>
        <dbReference type="PROSITE" id="PS50931"/>
    </source>
</evidence>
<evidence type="ECO:0000256" key="3">
    <source>
        <dbReference type="ARBA" id="ARBA00023125"/>
    </source>
</evidence>
<evidence type="ECO:0000313" key="7">
    <source>
        <dbReference type="Proteomes" id="UP000469385"/>
    </source>
</evidence>
<dbReference type="EMBL" id="WSEL01000003">
    <property type="protein sequence ID" value="MVQ29393.1"/>
    <property type="molecule type" value="Genomic_DNA"/>
</dbReference>
<evidence type="ECO:0000256" key="1">
    <source>
        <dbReference type="ARBA" id="ARBA00009437"/>
    </source>
</evidence>
<evidence type="ECO:0000256" key="4">
    <source>
        <dbReference type="ARBA" id="ARBA00023163"/>
    </source>
</evidence>
<proteinExistence type="inferred from homology"/>
<keyword evidence="3" id="KW-0238">DNA-binding</keyword>
<dbReference type="GO" id="GO:0003677">
    <property type="term" value="F:DNA binding"/>
    <property type="evidence" value="ECO:0007669"/>
    <property type="project" value="UniProtKB-KW"/>
</dbReference>
<dbReference type="GO" id="GO:0003700">
    <property type="term" value="F:DNA-binding transcription factor activity"/>
    <property type="evidence" value="ECO:0007669"/>
    <property type="project" value="InterPro"/>
</dbReference>
<comment type="similarity">
    <text evidence="1">Belongs to the LysR transcriptional regulatory family.</text>
</comment>
<gene>
    <name evidence="6" type="ORF">GON04_08040</name>
</gene>
<dbReference type="AlphaFoldDB" id="A0A6N8IU06"/>
<feature type="domain" description="HTH lysR-type" evidence="5">
    <location>
        <begin position="1"/>
        <end position="59"/>
    </location>
</feature>